<accession>A0A2V2ZX07</accession>
<evidence type="ECO:0000256" key="5">
    <source>
        <dbReference type="ARBA" id="ARBA00023136"/>
    </source>
</evidence>
<feature type="domain" description="ABC3 transporter permease C-terminal" evidence="8">
    <location>
        <begin position="327"/>
        <end position="481"/>
    </location>
</feature>
<evidence type="ECO:0000313" key="10">
    <source>
        <dbReference type="EMBL" id="PWW28954.1"/>
    </source>
</evidence>
<keyword evidence="5 7" id="KW-0472">Membrane</keyword>
<dbReference type="Pfam" id="PF02687">
    <property type="entry name" value="FtsX"/>
    <property type="match status" value="1"/>
</dbReference>
<evidence type="ECO:0000259" key="9">
    <source>
        <dbReference type="Pfam" id="PF12704"/>
    </source>
</evidence>
<dbReference type="PANTHER" id="PTHR30572">
    <property type="entry name" value="MEMBRANE COMPONENT OF TRANSPORTER-RELATED"/>
    <property type="match status" value="1"/>
</dbReference>
<keyword evidence="4 7" id="KW-1133">Transmembrane helix</keyword>
<evidence type="ECO:0000256" key="6">
    <source>
        <dbReference type="SAM" id="MobiDB-lite"/>
    </source>
</evidence>
<name>A0A2V2ZX07_9BACI</name>
<feature type="region of interest" description="Disordered" evidence="6">
    <location>
        <begin position="122"/>
        <end position="151"/>
    </location>
</feature>
<comment type="subcellular location">
    <subcellularLocation>
        <location evidence="1">Cell membrane</location>
        <topology evidence="1">Multi-pass membrane protein</topology>
    </subcellularLocation>
</comment>
<feature type="transmembrane region" description="Helical" evidence="7">
    <location>
        <begin position="327"/>
        <end position="347"/>
    </location>
</feature>
<dbReference type="Proteomes" id="UP000247150">
    <property type="component" value="Unassembled WGS sequence"/>
</dbReference>
<evidence type="ECO:0000256" key="2">
    <source>
        <dbReference type="ARBA" id="ARBA00022475"/>
    </source>
</evidence>
<evidence type="ECO:0000256" key="7">
    <source>
        <dbReference type="SAM" id="Phobius"/>
    </source>
</evidence>
<evidence type="ECO:0000256" key="4">
    <source>
        <dbReference type="ARBA" id="ARBA00022989"/>
    </source>
</evidence>
<evidence type="ECO:0000313" key="11">
    <source>
        <dbReference type="Proteomes" id="UP000247150"/>
    </source>
</evidence>
<keyword evidence="3 7" id="KW-0812">Transmembrane</keyword>
<feature type="transmembrane region" description="Helical" evidence="7">
    <location>
        <begin position="367"/>
        <end position="388"/>
    </location>
</feature>
<dbReference type="EMBL" id="QGTW01000005">
    <property type="protein sequence ID" value="PWW28954.1"/>
    <property type="molecule type" value="Genomic_DNA"/>
</dbReference>
<dbReference type="AlphaFoldDB" id="A0A2V2ZX07"/>
<dbReference type="InterPro" id="IPR003838">
    <property type="entry name" value="ABC3_permease_C"/>
</dbReference>
<sequence length="489" mass="52850">MGMNFLKRAFLSMKARKGKSILQVFVFTVICVFVLAGLSIQTAAEKSGDLARQKLGADVTLQVDMEKLREQAMSQQTGGERVRFQSVPVPLETAEELTDYEQIKGYNFYSSTTGLASDFEPIESDSSALETSEDSSESESPGRGMPGGMMQGDVSLQGVAFTDSVAEFMEGTAAIVEGSGITEENIGKNVTLIEQTLAEENELKVGDTITVSSPRDESAAIELEIIGIYETASTGSDQAMDFTALNPYNKLYVPYTAAAALKGDDYENTIDSAIYYIDDPEAMQSFIDQAKAESSIDFDIFKLDADDQLYQQMVGPIENVASFSNNIVYLVSLAGAIILGLIVMLSIRERKYEMGVLLAIGEKRWKLAGQFMAEILVVAVLSLCIATVSGNVVASQLGDQLLHQELESAEQSNTPESFRGRGMGGFGPGMIQAQQSGQVETVEELNVQVTTEDLRFLALIGLVIAAVSALLPSLSVLRLQPKAILTKQD</sequence>
<dbReference type="PANTHER" id="PTHR30572:SF9">
    <property type="entry name" value="ABC TRANSPORTER PERMEASE PROTEIN"/>
    <property type="match status" value="1"/>
</dbReference>
<evidence type="ECO:0000256" key="3">
    <source>
        <dbReference type="ARBA" id="ARBA00022692"/>
    </source>
</evidence>
<feature type="domain" description="MacB-like periplasmic core" evidence="9">
    <location>
        <begin position="154"/>
        <end position="291"/>
    </location>
</feature>
<dbReference type="GO" id="GO:0005886">
    <property type="term" value="C:plasma membrane"/>
    <property type="evidence" value="ECO:0007669"/>
    <property type="project" value="UniProtKB-SubCell"/>
</dbReference>
<dbReference type="InterPro" id="IPR050250">
    <property type="entry name" value="Macrolide_Exporter_MacB"/>
</dbReference>
<feature type="transmembrane region" description="Helical" evidence="7">
    <location>
        <begin position="21"/>
        <end position="40"/>
    </location>
</feature>
<reference evidence="10 11" key="1">
    <citation type="submission" date="2018-05" db="EMBL/GenBank/DDBJ databases">
        <title>Freshwater and sediment microbial communities from various areas in North America, analyzing microbe dynamics in response to fracking.</title>
        <authorList>
            <person name="Lamendella R."/>
        </authorList>
    </citation>
    <scope>NUCLEOTIDE SEQUENCE [LARGE SCALE GENOMIC DNA]</scope>
    <source>
        <strain evidence="10 11">15_TX</strain>
    </source>
</reference>
<dbReference type="InterPro" id="IPR025857">
    <property type="entry name" value="MacB_PCD"/>
</dbReference>
<dbReference type="GO" id="GO:0022857">
    <property type="term" value="F:transmembrane transporter activity"/>
    <property type="evidence" value="ECO:0007669"/>
    <property type="project" value="TreeGrafter"/>
</dbReference>
<feature type="transmembrane region" description="Helical" evidence="7">
    <location>
        <begin position="456"/>
        <end position="477"/>
    </location>
</feature>
<evidence type="ECO:0000256" key="1">
    <source>
        <dbReference type="ARBA" id="ARBA00004651"/>
    </source>
</evidence>
<comment type="caution">
    <text evidence="10">The sequence shown here is derived from an EMBL/GenBank/DDBJ whole genome shotgun (WGS) entry which is preliminary data.</text>
</comment>
<proteinExistence type="predicted"/>
<keyword evidence="2" id="KW-1003">Cell membrane</keyword>
<gene>
    <name evidence="10" type="ORF">DFO73_105192</name>
</gene>
<evidence type="ECO:0000259" key="8">
    <source>
        <dbReference type="Pfam" id="PF02687"/>
    </source>
</evidence>
<dbReference type="Pfam" id="PF12704">
    <property type="entry name" value="MacB_PCD"/>
    <property type="match status" value="1"/>
</dbReference>
<organism evidence="10 11">
    <name type="scientific">Cytobacillus oceanisediminis</name>
    <dbReference type="NCBI Taxonomy" id="665099"/>
    <lineage>
        <taxon>Bacteria</taxon>
        <taxon>Bacillati</taxon>
        <taxon>Bacillota</taxon>
        <taxon>Bacilli</taxon>
        <taxon>Bacillales</taxon>
        <taxon>Bacillaceae</taxon>
        <taxon>Cytobacillus</taxon>
    </lineage>
</organism>
<protein>
    <submittedName>
        <fullName evidence="10">Putative ABC transport system permease protein</fullName>
    </submittedName>
</protein>